<evidence type="ECO:0000259" key="3">
    <source>
        <dbReference type="PROSITE" id="PS01124"/>
    </source>
</evidence>
<sequence>MFQWNSRFDNQLCLAAGCRMTQEPVEVRAPVFQGLQIIVALNSKVQAGVNGRLMEVSDAGVYLVLATGLHEGLDRYESHSLQRYVRIGFDAEAAERQGFGLDLIARSGHHCFNDNDLLVLRQGLSATARALATQILVCPYQGPMRDLFLNAKSLELSAAVLQQCLPAAGAQGAGAELSRADVERLWHAREVATAHARSPLSLAELAREAGINERKLTAGFRQLFGMSVFEHLQQHRLEQAYGLLTSGGCSVTQVALEVGYSIAHFSTAFRKRFGIAPSELLR</sequence>
<dbReference type="PANTHER" id="PTHR47893:SF1">
    <property type="entry name" value="REGULATORY PROTEIN PCHR"/>
    <property type="match status" value="1"/>
</dbReference>
<dbReference type="AlphaFoldDB" id="A0A2G7T6E6"/>
<comment type="caution">
    <text evidence="4">The sequence shown here is derived from an EMBL/GenBank/DDBJ whole genome shotgun (WGS) entry which is preliminary data.</text>
</comment>
<keyword evidence="2" id="KW-0804">Transcription</keyword>
<evidence type="ECO:0000256" key="2">
    <source>
        <dbReference type="ARBA" id="ARBA00023163"/>
    </source>
</evidence>
<gene>
    <name evidence="4" type="ORF">CTI11_13730</name>
</gene>
<dbReference type="Gene3D" id="1.10.10.60">
    <property type="entry name" value="Homeodomain-like"/>
    <property type="match status" value="1"/>
</dbReference>
<dbReference type="SUPFAM" id="SSF46689">
    <property type="entry name" value="Homeodomain-like"/>
    <property type="match status" value="2"/>
</dbReference>
<evidence type="ECO:0000256" key="1">
    <source>
        <dbReference type="ARBA" id="ARBA00023015"/>
    </source>
</evidence>
<dbReference type="Pfam" id="PF12833">
    <property type="entry name" value="HTH_18"/>
    <property type="match status" value="1"/>
</dbReference>
<accession>A0A2G7T6E6</accession>
<dbReference type="EMBL" id="PEKC01000045">
    <property type="protein sequence ID" value="PII35470.1"/>
    <property type="molecule type" value="Genomic_DNA"/>
</dbReference>
<feature type="domain" description="HTH araC/xylS-type" evidence="3">
    <location>
        <begin position="186"/>
        <end position="282"/>
    </location>
</feature>
<dbReference type="GO" id="GO:0003700">
    <property type="term" value="F:DNA-binding transcription factor activity"/>
    <property type="evidence" value="ECO:0007669"/>
    <property type="project" value="InterPro"/>
</dbReference>
<dbReference type="SMART" id="SM00342">
    <property type="entry name" value="HTH_ARAC"/>
    <property type="match status" value="1"/>
</dbReference>
<dbReference type="InterPro" id="IPR053142">
    <property type="entry name" value="PchR_regulatory_protein"/>
</dbReference>
<keyword evidence="1" id="KW-0805">Transcription regulation</keyword>
<name>A0A2G7T6E6_9FLAO</name>
<proteinExistence type="predicted"/>
<organism evidence="4">
    <name type="scientific">Chryseobacterium sp. B5</name>
    <dbReference type="NCBI Taxonomy" id="2050562"/>
    <lineage>
        <taxon>Bacteria</taxon>
        <taxon>Pseudomonadati</taxon>
        <taxon>Bacteroidota</taxon>
        <taxon>Flavobacteriia</taxon>
        <taxon>Flavobacteriales</taxon>
        <taxon>Weeksellaceae</taxon>
        <taxon>Chryseobacterium group</taxon>
        <taxon>Chryseobacterium</taxon>
    </lineage>
</organism>
<dbReference type="PANTHER" id="PTHR47893">
    <property type="entry name" value="REGULATORY PROTEIN PCHR"/>
    <property type="match status" value="1"/>
</dbReference>
<protein>
    <submittedName>
        <fullName evidence="4">AraC family transcriptional regulator</fullName>
    </submittedName>
</protein>
<reference evidence="4" key="1">
    <citation type="submission" date="2017-10" db="EMBL/GenBank/DDBJ databases">
        <title>Chryseobacterium sp. B5 is a hydrocarbonoclastic and plant growth promoting bacterium.</title>
        <authorList>
            <person name="Thijs S."/>
            <person name="Gkorezis P."/>
            <person name="Van Hamme J."/>
        </authorList>
    </citation>
    <scope>NUCLEOTIDE SEQUENCE</scope>
    <source>
        <strain evidence="4">B5</strain>
    </source>
</reference>
<dbReference type="GO" id="GO:0043565">
    <property type="term" value="F:sequence-specific DNA binding"/>
    <property type="evidence" value="ECO:0007669"/>
    <property type="project" value="InterPro"/>
</dbReference>
<evidence type="ECO:0000313" key="4">
    <source>
        <dbReference type="EMBL" id="PII35470.1"/>
    </source>
</evidence>
<dbReference type="PROSITE" id="PS01124">
    <property type="entry name" value="HTH_ARAC_FAMILY_2"/>
    <property type="match status" value="1"/>
</dbReference>
<dbReference type="InterPro" id="IPR009057">
    <property type="entry name" value="Homeodomain-like_sf"/>
</dbReference>
<dbReference type="InterPro" id="IPR018060">
    <property type="entry name" value="HTH_AraC"/>
</dbReference>